<evidence type="ECO:0000313" key="3">
    <source>
        <dbReference type="Proteomes" id="UP000037931"/>
    </source>
</evidence>
<dbReference type="InterPro" id="IPR010985">
    <property type="entry name" value="Ribbon_hlx_hlx"/>
</dbReference>
<dbReference type="Gene3D" id="1.10.1220.10">
    <property type="entry name" value="Met repressor-like"/>
    <property type="match status" value="1"/>
</dbReference>
<organism evidence="2 3">
    <name type="scientific">Pseudomonas asplenii</name>
    <dbReference type="NCBI Taxonomy" id="53407"/>
    <lineage>
        <taxon>Bacteria</taxon>
        <taxon>Pseudomonadati</taxon>
        <taxon>Pseudomonadota</taxon>
        <taxon>Gammaproteobacteria</taxon>
        <taxon>Pseudomonadales</taxon>
        <taxon>Pseudomonadaceae</taxon>
        <taxon>Pseudomonas</taxon>
    </lineage>
</organism>
<proteinExistence type="predicted"/>
<dbReference type="RefSeq" id="WP_081009967.1">
    <property type="nucleotide sequence ID" value="NZ_JSYZ01000054.1"/>
</dbReference>
<gene>
    <name evidence="2" type="ORF">PF66_06421</name>
</gene>
<dbReference type="InterPro" id="IPR005569">
    <property type="entry name" value="Arc_DNA-bd_dom"/>
</dbReference>
<accession>A0A0M9GBQ7</accession>
<evidence type="ECO:0000259" key="1">
    <source>
        <dbReference type="Pfam" id="PF03869"/>
    </source>
</evidence>
<dbReference type="GO" id="GO:0006355">
    <property type="term" value="P:regulation of DNA-templated transcription"/>
    <property type="evidence" value="ECO:0007669"/>
    <property type="project" value="InterPro"/>
</dbReference>
<feature type="domain" description="Arc-like DNA binding" evidence="1">
    <location>
        <begin position="10"/>
        <end position="46"/>
    </location>
</feature>
<dbReference type="GO" id="GO:0003677">
    <property type="term" value="F:DNA binding"/>
    <property type="evidence" value="ECO:0007669"/>
    <property type="project" value="InterPro"/>
</dbReference>
<dbReference type="OrthoDB" id="6958013at2"/>
<dbReference type="STRING" id="50340.PF66_06421"/>
<dbReference type="Pfam" id="PF03869">
    <property type="entry name" value="Arc"/>
    <property type="match status" value="1"/>
</dbReference>
<dbReference type="Proteomes" id="UP000037931">
    <property type="component" value="Unassembled WGS sequence"/>
</dbReference>
<dbReference type="InterPro" id="IPR013321">
    <property type="entry name" value="Arc_rbn_hlx_hlx"/>
</dbReference>
<reference evidence="2 3" key="1">
    <citation type="journal article" date="2015" name="PLoS ONE">
        <title>Rice-Infecting Pseudomonas Genomes Are Highly Accessorized and Harbor Multiple Putative Virulence Mechanisms to Cause Sheath Brown Rot.</title>
        <authorList>
            <person name="Quibod I.L."/>
            <person name="Grande G."/>
            <person name="Oreiro E.G."/>
            <person name="Borja F.N."/>
            <person name="Dossa G.S."/>
            <person name="Mauleon R."/>
            <person name="Cruz C.V."/>
            <person name="Oliva R."/>
        </authorList>
    </citation>
    <scope>NUCLEOTIDE SEQUENCE [LARGE SCALE GENOMIC DNA]</scope>
    <source>
        <strain evidence="2 3">IRRI 6609</strain>
    </source>
</reference>
<name>A0A0M9GBQ7_9PSED</name>
<comment type="caution">
    <text evidence="2">The sequence shown here is derived from an EMBL/GenBank/DDBJ whole genome shotgun (WGS) entry which is preliminary data.</text>
</comment>
<dbReference type="AlphaFoldDB" id="A0A0M9GBQ7"/>
<sequence length="55" mass="6544">MKPEKITTAVRMLCEMRQKLEESAYQNGRTLSGEIVFRLRKSLEQEMQNEQKQRA</sequence>
<protein>
    <submittedName>
        <fullName evidence="2">Arc-like DNA binding domain</fullName>
    </submittedName>
</protein>
<dbReference type="SUPFAM" id="SSF47598">
    <property type="entry name" value="Ribbon-helix-helix"/>
    <property type="match status" value="1"/>
</dbReference>
<dbReference type="PATRIC" id="fig|50340.43.peg.5102"/>
<dbReference type="EMBL" id="JSYZ01000054">
    <property type="protein sequence ID" value="KPA87076.1"/>
    <property type="molecule type" value="Genomic_DNA"/>
</dbReference>
<keyword evidence="3" id="KW-1185">Reference proteome</keyword>
<evidence type="ECO:0000313" key="2">
    <source>
        <dbReference type="EMBL" id="KPA87076.1"/>
    </source>
</evidence>